<reference evidence="1 2" key="1">
    <citation type="submission" date="2016-11" db="EMBL/GenBank/DDBJ databases">
        <authorList>
            <person name="Jaros S."/>
            <person name="Januszkiewicz K."/>
            <person name="Wedrychowicz H."/>
        </authorList>
    </citation>
    <scope>NUCLEOTIDE SEQUENCE [LARGE SCALE GENOMIC DNA]</scope>
    <source>
        <strain evidence="1 2">DSM 26883</strain>
    </source>
</reference>
<gene>
    <name evidence="1" type="ORF">SAMN05444349_10874</name>
</gene>
<name>A0A1M4XGU6_9BACE</name>
<dbReference type="Proteomes" id="UP000184436">
    <property type="component" value="Unassembled WGS sequence"/>
</dbReference>
<sequence>MKTETKLKLFPSFLLLMLFSCKDLDIVEEQPVAETPTTTIRNVNTISDESKHQAQSDFGNMLMDQVIYRDSMYILNLNAEAADLNIPDSLYNVYTQLVNELNTLQ</sequence>
<proteinExistence type="predicted"/>
<dbReference type="OrthoDB" id="1049344at2"/>
<dbReference type="EMBL" id="FQVD01000008">
    <property type="protein sequence ID" value="SHE92715.1"/>
    <property type="molecule type" value="Genomic_DNA"/>
</dbReference>
<keyword evidence="2" id="KW-1185">Reference proteome</keyword>
<protein>
    <submittedName>
        <fullName evidence="1">Uncharacterized protein</fullName>
    </submittedName>
</protein>
<organism evidence="1 2">
    <name type="scientific">Bacteroides faecichinchillae</name>
    <dbReference type="NCBI Taxonomy" id="871325"/>
    <lineage>
        <taxon>Bacteria</taxon>
        <taxon>Pseudomonadati</taxon>
        <taxon>Bacteroidota</taxon>
        <taxon>Bacteroidia</taxon>
        <taxon>Bacteroidales</taxon>
        <taxon>Bacteroidaceae</taxon>
        <taxon>Bacteroides</taxon>
    </lineage>
</organism>
<dbReference type="STRING" id="871325.SAMN05444349_10874"/>
<dbReference type="AlphaFoldDB" id="A0A1M4XGU6"/>
<dbReference type="RefSeq" id="WP_025074310.1">
    <property type="nucleotide sequence ID" value="NZ_FQVD01000008.1"/>
</dbReference>
<evidence type="ECO:0000313" key="1">
    <source>
        <dbReference type="EMBL" id="SHE92715.1"/>
    </source>
</evidence>
<accession>A0A1M4XGU6</accession>
<dbReference type="PROSITE" id="PS51257">
    <property type="entry name" value="PROKAR_LIPOPROTEIN"/>
    <property type="match status" value="1"/>
</dbReference>
<evidence type="ECO:0000313" key="2">
    <source>
        <dbReference type="Proteomes" id="UP000184436"/>
    </source>
</evidence>